<dbReference type="GO" id="GO:0005525">
    <property type="term" value="F:GTP binding"/>
    <property type="evidence" value="ECO:0007669"/>
    <property type="project" value="UniProtKB-UniRule"/>
</dbReference>
<comment type="catalytic activity">
    <reaction evidence="11 12">
        <text>GTP + AH2 + S-adenosyl-L-methionine = (8S)-3',8-cyclo-7,8-dihydroguanosine 5'-triphosphate + 5'-deoxyadenosine + L-methionine + A + H(+)</text>
        <dbReference type="Rhea" id="RHEA:49576"/>
        <dbReference type="ChEBI" id="CHEBI:13193"/>
        <dbReference type="ChEBI" id="CHEBI:15378"/>
        <dbReference type="ChEBI" id="CHEBI:17319"/>
        <dbReference type="ChEBI" id="CHEBI:17499"/>
        <dbReference type="ChEBI" id="CHEBI:37565"/>
        <dbReference type="ChEBI" id="CHEBI:57844"/>
        <dbReference type="ChEBI" id="CHEBI:59789"/>
        <dbReference type="ChEBI" id="CHEBI:131766"/>
        <dbReference type="EC" id="4.1.99.22"/>
    </reaction>
</comment>
<feature type="binding site" evidence="12">
    <location>
        <position position="230"/>
    </location>
    <ligand>
        <name>S-adenosyl-L-methionine</name>
        <dbReference type="ChEBI" id="CHEBI:59789"/>
    </ligand>
</feature>
<comment type="similarity">
    <text evidence="12">Belongs to the radical SAM superfamily. MoaA family.</text>
</comment>
<evidence type="ECO:0000256" key="12">
    <source>
        <dbReference type="HAMAP-Rule" id="MF_01225"/>
    </source>
</evidence>
<feature type="binding site" evidence="12">
    <location>
        <position position="67"/>
    </location>
    <ligand>
        <name>S-adenosyl-L-methionine</name>
        <dbReference type="ChEBI" id="CHEBI:59789"/>
    </ligand>
</feature>
<feature type="domain" description="Radical SAM core" evidence="13">
    <location>
        <begin position="45"/>
        <end position="271"/>
    </location>
</feature>
<evidence type="ECO:0000256" key="2">
    <source>
        <dbReference type="ARBA" id="ARBA00022485"/>
    </source>
</evidence>
<keyword evidence="10 12" id="KW-0456">Lyase</keyword>
<keyword evidence="7 12" id="KW-0411">Iron-sulfur</keyword>
<keyword evidence="15" id="KW-1185">Reference proteome</keyword>
<dbReference type="AlphaFoldDB" id="A0A1M6ACG8"/>
<evidence type="ECO:0000256" key="9">
    <source>
        <dbReference type="ARBA" id="ARBA00023150"/>
    </source>
</evidence>
<dbReference type="InterPro" id="IPR040064">
    <property type="entry name" value="MoaA-like"/>
</dbReference>
<dbReference type="InterPro" id="IPR013483">
    <property type="entry name" value="MoaA"/>
</dbReference>
<evidence type="ECO:0000256" key="11">
    <source>
        <dbReference type="ARBA" id="ARBA00048697"/>
    </source>
</evidence>
<dbReference type="SMART" id="SM00729">
    <property type="entry name" value="Elp3"/>
    <property type="match status" value="1"/>
</dbReference>
<protein>
    <recommendedName>
        <fullName evidence="1 12">GTP 3',8-cyclase</fullName>
        <ecNumber evidence="1 12">4.1.99.22</ecNumber>
    </recommendedName>
    <alternativeName>
        <fullName evidence="12">Molybdenum cofactor biosynthesis protein A</fullName>
    </alternativeName>
</protein>
<dbReference type="SFLD" id="SFLDG01386">
    <property type="entry name" value="main_SPASM_domain-containing"/>
    <property type="match status" value="1"/>
</dbReference>
<dbReference type="InterPro" id="IPR013785">
    <property type="entry name" value="Aldolase_TIM"/>
</dbReference>
<dbReference type="InterPro" id="IPR006638">
    <property type="entry name" value="Elp3/MiaA/NifB-like_rSAM"/>
</dbReference>
<dbReference type="GO" id="GO:0061799">
    <property type="term" value="F:cyclic pyranopterin monophosphate synthase activity"/>
    <property type="evidence" value="ECO:0007669"/>
    <property type="project" value="TreeGrafter"/>
</dbReference>
<evidence type="ECO:0000256" key="10">
    <source>
        <dbReference type="ARBA" id="ARBA00023239"/>
    </source>
</evidence>
<comment type="function">
    <text evidence="12">Catalyzes the cyclization of GTP to (8S)-3',8-cyclo-7,8-dihydroguanosine 5'-triphosphate.</text>
</comment>
<dbReference type="EMBL" id="FQZM01000003">
    <property type="protein sequence ID" value="SHI34224.1"/>
    <property type="molecule type" value="Genomic_DNA"/>
</dbReference>
<dbReference type="SFLD" id="SFLDS00029">
    <property type="entry name" value="Radical_SAM"/>
    <property type="match status" value="1"/>
</dbReference>
<dbReference type="GO" id="GO:0061798">
    <property type="term" value="F:GTP 3',8'-cyclase activity"/>
    <property type="evidence" value="ECO:0007669"/>
    <property type="project" value="UniProtKB-UniRule"/>
</dbReference>
<keyword evidence="9 12" id="KW-0501">Molybdenum cofactor biosynthesis</keyword>
<dbReference type="Pfam" id="PF06463">
    <property type="entry name" value="Mob_synth_C"/>
    <property type="match status" value="1"/>
</dbReference>
<dbReference type="GO" id="GO:0006777">
    <property type="term" value="P:Mo-molybdopterin cofactor biosynthetic process"/>
    <property type="evidence" value="ECO:0007669"/>
    <property type="project" value="UniProtKB-UniRule"/>
</dbReference>
<evidence type="ECO:0000259" key="13">
    <source>
        <dbReference type="PROSITE" id="PS51918"/>
    </source>
</evidence>
<feature type="binding site" evidence="12">
    <location>
        <position position="312"/>
    </location>
    <ligand>
        <name>[4Fe-4S] cluster</name>
        <dbReference type="ChEBI" id="CHEBI:49883"/>
        <label>2</label>
        <note>4Fe-4S-substrate</note>
    </ligand>
</feature>
<dbReference type="PANTHER" id="PTHR22960:SF0">
    <property type="entry name" value="MOLYBDENUM COFACTOR BIOSYNTHESIS PROTEIN 1"/>
    <property type="match status" value="1"/>
</dbReference>
<comment type="pathway">
    <text evidence="12">Cofactor biosynthesis; molybdopterin biosynthesis.</text>
</comment>
<name>A0A1M6ACG8_9FIRM</name>
<feature type="binding site" evidence="12">
    <location>
        <position position="68"/>
    </location>
    <ligand>
        <name>[4Fe-4S] cluster</name>
        <dbReference type="ChEBI" id="CHEBI:49883"/>
        <label>1</label>
        <note>4Fe-4S-S-AdoMet</note>
    </ligand>
</feature>
<dbReference type="PROSITE" id="PS01305">
    <property type="entry name" value="MOAA_NIFB_PQQE"/>
    <property type="match status" value="1"/>
</dbReference>
<evidence type="ECO:0000256" key="5">
    <source>
        <dbReference type="ARBA" id="ARBA00022741"/>
    </source>
</evidence>
<feature type="binding site" evidence="12">
    <location>
        <position position="54"/>
    </location>
    <ligand>
        <name>GTP</name>
        <dbReference type="ChEBI" id="CHEBI:37565"/>
    </ligand>
</feature>
<dbReference type="HAMAP" id="MF_01225_B">
    <property type="entry name" value="MoaA_B"/>
    <property type="match status" value="1"/>
</dbReference>
<feature type="binding site" evidence="12">
    <location>
        <position position="196"/>
    </location>
    <ligand>
        <name>GTP</name>
        <dbReference type="ChEBI" id="CHEBI:37565"/>
    </ligand>
</feature>
<evidence type="ECO:0000256" key="6">
    <source>
        <dbReference type="ARBA" id="ARBA00023004"/>
    </source>
</evidence>
<gene>
    <name evidence="12" type="primary">moaA</name>
    <name evidence="14" type="ORF">SAMN02745219_00099</name>
</gene>
<feature type="binding site" evidence="12">
    <location>
        <begin position="300"/>
        <end position="302"/>
    </location>
    <ligand>
        <name>GTP</name>
        <dbReference type="ChEBI" id="CHEBI:37565"/>
    </ligand>
</feature>
<feature type="binding site" evidence="12">
    <location>
        <position position="135"/>
    </location>
    <ligand>
        <name>GTP</name>
        <dbReference type="ChEBI" id="CHEBI:37565"/>
    </ligand>
</feature>
<comment type="cofactor">
    <cofactor evidence="12">
        <name>[4Fe-4S] cluster</name>
        <dbReference type="ChEBI" id="CHEBI:49883"/>
    </cofactor>
    <text evidence="12">Binds 2 [4Fe-4S] clusters. Binds 1 [4Fe-4S] cluster coordinated with 3 cysteines and an exchangeable S-adenosyl-L-methionine and 1 [4Fe-4S] cluster coordinated with 3 cysteines and the GTP-derived substrate.</text>
</comment>
<evidence type="ECO:0000256" key="3">
    <source>
        <dbReference type="ARBA" id="ARBA00022691"/>
    </source>
</evidence>
<sequence length="367" mass="40771">MPGRPGWLCDSIYFAEMPAGKYGFVENIILSSLTPEEGAHFVEDRYQREINYLRVSVTDRCNLRCHYCMPPQGVSVVPRKEILTLEEIVRVVEASTRVGVKKVRLTGGEPLVRRGITDLVRALAAIPEIDDLALTTNGILLAARGDQLKAAGLRRVNISLDTLKPERYSYITRGGRLEAVWQGIERSLELGLHPVKLNAVVVRGFNDDEICDLARLSLDRPLHVRFIELMPFGTSAGVSREGYIPTAEIRSRIEEELGQLQEVRKLTGSGPARYYRLAGAAGTIGFISAVSDHFCGRCNRLRLTATGALRPCLFHEYEIDLKGPLRRGATLDELAELVARAVWDKPGRHHLNEGQSCSRKNMSQIGG</sequence>
<comment type="subunit">
    <text evidence="12">Monomer and homodimer.</text>
</comment>
<dbReference type="InterPro" id="IPR010505">
    <property type="entry name" value="MoaA_twitch"/>
</dbReference>
<evidence type="ECO:0000256" key="4">
    <source>
        <dbReference type="ARBA" id="ARBA00022723"/>
    </source>
</evidence>
<dbReference type="PANTHER" id="PTHR22960">
    <property type="entry name" value="MOLYBDOPTERIN COFACTOR SYNTHESIS PROTEIN A"/>
    <property type="match status" value="1"/>
</dbReference>
<dbReference type="Pfam" id="PF04055">
    <property type="entry name" value="Radical_SAM"/>
    <property type="match status" value="1"/>
</dbReference>
<dbReference type="CDD" id="cd21117">
    <property type="entry name" value="Twitch_MoaA"/>
    <property type="match status" value="1"/>
</dbReference>
<keyword evidence="8 12" id="KW-0342">GTP-binding</keyword>
<dbReference type="Gene3D" id="3.20.20.70">
    <property type="entry name" value="Aldolase class I"/>
    <property type="match status" value="1"/>
</dbReference>
<organism evidence="14 15">
    <name type="scientific">Desulfofundulus thermosubterraneus DSM 16057</name>
    <dbReference type="NCBI Taxonomy" id="1121432"/>
    <lineage>
        <taxon>Bacteria</taxon>
        <taxon>Bacillati</taxon>
        <taxon>Bacillota</taxon>
        <taxon>Clostridia</taxon>
        <taxon>Eubacteriales</taxon>
        <taxon>Peptococcaceae</taxon>
        <taxon>Desulfofundulus</taxon>
    </lineage>
</organism>
<dbReference type="PROSITE" id="PS51918">
    <property type="entry name" value="RADICAL_SAM"/>
    <property type="match status" value="1"/>
</dbReference>
<dbReference type="InterPro" id="IPR000385">
    <property type="entry name" value="MoaA_NifB_PqqE_Fe-S-bd_CS"/>
</dbReference>
<dbReference type="EC" id="4.1.99.22" evidence="1 12"/>
<dbReference type="InterPro" id="IPR058240">
    <property type="entry name" value="rSAM_sf"/>
</dbReference>
<dbReference type="Proteomes" id="UP000184529">
    <property type="component" value="Unassembled WGS sequence"/>
</dbReference>
<keyword evidence="3 12" id="KW-0949">S-adenosyl-L-methionine</keyword>
<dbReference type="GO" id="GO:0051539">
    <property type="term" value="F:4 iron, 4 sulfur cluster binding"/>
    <property type="evidence" value="ECO:0007669"/>
    <property type="project" value="UniProtKB-UniRule"/>
</dbReference>
<feature type="binding site" evidence="12">
    <location>
        <position position="295"/>
    </location>
    <ligand>
        <name>[4Fe-4S] cluster</name>
        <dbReference type="ChEBI" id="CHEBI:49883"/>
        <label>2</label>
        <note>4Fe-4S-substrate</note>
    </ligand>
</feature>
<accession>A0A1M6ACG8</accession>
<keyword evidence="4 12" id="KW-0479">Metal-binding</keyword>
<keyword evidence="5 12" id="KW-0547">Nucleotide-binding</keyword>
<dbReference type="InterPro" id="IPR050105">
    <property type="entry name" value="MoCo_biosynth_MoaA/MoaC"/>
</dbReference>
<feature type="binding site" evidence="12">
    <location>
        <position position="104"/>
    </location>
    <ligand>
        <name>GTP</name>
        <dbReference type="ChEBI" id="CHEBI:37565"/>
    </ligand>
</feature>
<feature type="binding site" evidence="12">
    <location>
        <position position="298"/>
    </location>
    <ligand>
        <name>[4Fe-4S] cluster</name>
        <dbReference type="ChEBI" id="CHEBI:49883"/>
        <label>2</label>
        <note>4Fe-4S-substrate</note>
    </ligand>
</feature>
<dbReference type="UniPathway" id="UPA00344"/>
<evidence type="ECO:0000256" key="7">
    <source>
        <dbReference type="ARBA" id="ARBA00023014"/>
    </source>
</evidence>
<dbReference type="GO" id="GO:1904047">
    <property type="term" value="F:S-adenosyl-L-methionine binding"/>
    <property type="evidence" value="ECO:0007669"/>
    <property type="project" value="UniProtKB-UniRule"/>
</dbReference>
<reference evidence="15" key="1">
    <citation type="submission" date="2016-11" db="EMBL/GenBank/DDBJ databases">
        <authorList>
            <person name="Varghese N."/>
            <person name="Submissions S."/>
        </authorList>
    </citation>
    <scope>NUCLEOTIDE SEQUENCE [LARGE SCALE GENOMIC DNA]</scope>
    <source>
        <strain evidence="15">DSM 16057</strain>
    </source>
</reference>
<feature type="binding site" evidence="12">
    <location>
        <position position="159"/>
    </location>
    <ligand>
        <name>S-adenosyl-L-methionine</name>
        <dbReference type="ChEBI" id="CHEBI:59789"/>
    </ligand>
</feature>
<dbReference type="NCBIfam" id="NF001199">
    <property type="entry name" value="PRK00164.2-1"/>
    <property type="match status" value="1"/>
</dbReference>
<dbReference type="SUPFAM" id="SSF102114">
    <property type="entry name" value="Radical SAM enzymes"/>
    <property type="match status" value="1"/>
</dbReference>
<dbReference type="SFLD" id="SFLDG01067">
    <property type="entry name" value="SPASM/twitch_domain_containing"/>
    <property type="match status" value="1"/>
</dbReference>
<keyword evidence="6 12" id="KW-0408">Iron</keyword>
<dbReference type="CDD" id="cd01335">
    <property type="entry name" value="Radical_SAM"/>
    <property type="match status" value="1"/>
</dbReference>
<dbReference type="STRING" id="1121432.SAMN02745219_00099"/>
<dbReference type="SFLD" id="SFLDG01383">
    <property type="entry name" value="cyclic_pyranopterin_phosphate"/>
    <property type="match status" value="1"/>
</dbReference>
<feature type="binding site" evidence="12">
    <location>
        <position position="65"/>
    </location>
    <ligand>
        <name>[4Fe-4S] cluster</name>
        <dbReference type="ChEBI" id="CHEBI:49883"/>
        <label>1</label>
        <note>4Fe-4S-S-AdoMet</note>
    </ligand>
</feature>
<evidence type="ECO:0000313" key="14">
    <source>
        <dbReference type="EMBL" id="SHI34224.1"/>
    </source>
</evidence>
<evidence type="ECO:0000256" key="1">
    <source>
        <dbReference type="ARBA" id="ARBA00012167"/>
    </source>
</evidence>
<evidence type="ECO:0000313" key="15">
    <source>
        <dbReference type="Proteomes" id="UP000184529"/>
    </source>
</evidence>
<dbReference type="GO" id="GO:0046872">
    <property type="term" value="F:metal ion binding"/>
    <property type="evidence" value="ECO:0007669"/>
    <property type="project" value="UniProtKB-KW"/>
</dbReference>
<feature type="binding site" evidence="12">
    <location>
        <position position="108"/>
    </location>
    <ligand>
        <name>S-adenosyl-L-methionine</name>
        <dbReference type="ChEBI" id="CHEBI:59789"/>
    </ligand>
</feature>
<dbReference type="NCBIfam" id="TIGR02666">
    <property type="entry name" value="moaA"/>
    <property type="match status" value="1"/>
</dbReference>
<dbReference type="InterPro" id="IPR007197">
    <property type="entry name" value="rSAM"/>
</dbReference>
<feature type="binding site" evidence="12">
    <location>
        <position position="61"/>
    </location>
    <ligand>
        <name>[4Fe-4S] cluster</name>
        <dbReference type="ChEBI" id="CHEBI:49883"/>
        <label>1</label>
        <note>4Fe-4S-S-AdoMet</note>
    </ligand>
</feature>
<proteinExistence type="inferred from homology"/>
<keyword evidence="2 12" id="KW-0004">4Fe-4S</keyword>
<evidence type="ECO:0000256" key="8">
    <source>
        <dbReference type="ARBA" id="ARBA00023134"/>
    </source>
</evidence>